<organism evidence="2 3">
    <name type="scientific">Apiospora saccharicola</name>
    <dbReference type="NCBI Taxonomy" id="335842"/>
    <lineage>
        <taxon>Eukaryota</taxon>
        <taxon>Fungi</taxon>
        <taxon>Dikarya</taxon>
        <taxon>Ascomycota</taxon>
        <taxon>Pezizomycotina</taxon>
        <taxon>Sordariomycetes</taxon>
        <taxon>Xylariomycetidae</taxon>
        <taxon>Amphisphaeriales</taxon>
        <taxon>Apiosporaceae</taxon>
        <taxon>Apiospora</taxon>
    </lineage>
</organism>
<feature type="compositionally biased region" description="Basic and acidic residues" evidence="1">
    <location>
        <begin position="1"/>
        <end position="11"/>
    </location>
</feature>
<feature type="compositionally biased region" description="Acidic residues" evidence="1">
    <location>
        <begin position="12"/>
        <end position="30"/>
    </location>
</feature>
<accession>A0ABR1VDP0</accession>
<evidence type="ECO:0000256" key="1">
    <source>
        <dbReference type="SAM" id="MobiDB-lite"/>
    </source>
</evidence>
<dbReference type="Proteomes" id="UP001446871">
    <property type="component" value="Unassembled WGS sequence"/>
</dbReference>
<protein>
    <submittedName>
        <fullName evidence="2">Uncharacterized protein</fullName>
    </submittedName>
</protein>
<reference evidence="2 3" key="1">
    <citation type="submission" date="2023-01" db="EMBL/GenBank/DDBJ databases">
        <title>Analysis of 21 Apiospora genomes using comparative genomics revels a genus with tremendous synthesis potential of carbohydrate active enzymes and secondary metabolites.</title>
        <authorList>
            <person name="Sorensen T."/>
        </authorList>
    </citation>
    <scope>NUCLEOTIDE SEQUENCE [LARGE SCALE GENOMIC DNA]</scope>
    <source>
        <strain evidence="2 3">CBS 83171</strain>
    </source>
</reference>
<proteinExistence type="predicted"/>
<name>A0ABR1VDP0_9PEZI</name>
<comment type="caution">
    <text evidence="2">The sequence shown here is derived from an EMBL/GenBank/DDBJ whole genome shotgun (WGS) entry which is preliminary data.</text>
</comment>
<sequence>MVEEEEAKKVEEEEDVVDNDDTDEVVSDEEVEEGVLVPLLVVVTPTELLGELAFDDAVDELAEDRPEGLCWHFFPAETSRMRIATGNAWDQRSFMVLAVGSSQGPARTGKSSWNLADVHNPSRF</sequence>
<dbReference type="EMBL" id="JAQQWM010000004">
    <property type="protein sequence ID" value="KAK8068360.1"/>
    <property type="molecule type" value="Genomic_DNA"/>
</dbReference>
<feature type="region of interest" description="Disordered" evidence="1">
    <location>
        <begin position="1"/>
        <end position="30"/>
    </location>
</feature>
<keyword evidence="3" id="KW-1185">Reference proteome</keyword>
<evidence type="ECO:0000313" key="2">
    <source>
        <dbReference type="EMBL" id="KAK8068360.1"/>
    </source>
</evidence>
<gene>
    <name evidence="2" type="ORF">PG996_007472</name>
</gene>
<evidence type="ECO:0000313" key="3">
    <source>
        <dbReference type="Proteomes" id="UP001446871"/>
    </source>
</evidence>